<evidence type="ECO:0000313" key="2">
    <source>
        <dbReference type="EMBL" id="GFO44354.1"/>
    </source>
</evidence>
<dbReference type="Proteomes" id="UP000735302">
    <property type="component" value="Unassembled WGS sequence"/>
</dbReference>
<organism evidence="2 3">
    <name type="scientific">Plakobranchus ocellatus</name>
    <dbReference type="NCBI Taxonomy" id="259542"/>
    <lineage>
        <taxon>Eukaryota</taxon>
        <taxon>Metazoa</taxon>
        <taxon>Spiralia</taxon>
        <taxon>Lophotrochozoa</taxon>
        <taxon>Mollusca</taxon>
        <taxon>Gastropoda</taxon>
        <taxon>Heterobranchia</taxon>
        <taxon>Euthyneura</taxon>
        <taxon>Panpulmonata</taxon>
        <taxon>Sacoglossa</taxon>
        <taxon>Placobranchoidea</taxon>
        <taxon>Plakobranchidae</taxon>
        <taxon>Plakobranchus</taxon>
    </lineage>
</organism>
<gene>
    <name evidence="2" type="ORF">PoB_007085900</name>
</gene>
<evidence type="ECO:0000256" key="1">
    <source>
        <dbReference type="SAM" id="MobiDB-lite"/>
    </source>
</evidence>
<comment type="caution">
    <text evidence="2">The sequence shown here is derived from an EMBL/GenBank/DDBJ whole genome shotgun (WGS) entry which is preliminary data.</text>
</comment>
<feature type="region of interest" description="Disordered" evidence="1">
    <location>
        <begin position="1"/>
        <end position="27"/>
    </location>
</feature>
<protein>
    <submittedName>
        <fullName evidence="2">Uncharacterized protein</fullName>
    </submittedName>
</protein>
<proteinExistence type="predicted"/>
<keyword evidence="3" id="KW-1185">Reference proteome</keyword>
<name>A0AAV4DK10_9GAST</name>
<sequence length="115" mass="12771">MPKAVPALDESANDNNDISDGEVKPDTLVCPPSVPTRLALARVITQKRGIKPCRTEEIGTNRPLQCWTIGPSRTVSRYADLVLAEEWNRETTMKAFKKTFRVSWTDSSKITAAPI</sequence>
<accession>A0AAV4DK10</accession>
<dbReference type="EMBL" id="BLXT01007949">
    <property type="protein sequence ID" value="GFO44354.1"/>
    <property type="molecule type" value="Genomic_DNA"/>
</dbReference>
<evidence type="ECO:0000313" key="3">
    <source>
        <dbReference type="Proteomes" id="UP000735302"/>
    </source>
</evidence>
<dbReference type="AlphaFoldDB" id="A0AAV4DK10"/>
<reference evidence="2 3" key="1">
    <citation type="journal article" date="2021" name="Elife">
        <title>Chloroplast acquisition without the gene transfer in kleptoplastic sea slugs, Plakobranchus ocellatus.</title>
        <authorList>
            <person name="Maeda T."/>
            <person name="Takahashi S."/>
            <person name="Yoshida T."/>
            <person name="Shimamura S."/>
            <person name="Takaki Y."/>
            <person name="Nagai Y."/>
            <person name="Toyoda A."/>
            <person name="Suzuki Y."/>
            <person name="Arimoto A."/>
            <person name="Ishii H."/>
            <person name="Satoh N."/>
            <person name="Nishiyama T."/>
            <person name="Hasebe M."/>
            <person name="Maruyama T."/>
            <person name="Minagawa J."/>
            <person name="Obokata J."/>
            <person name="Shigenobu S."/>
        </authorList>
    </citation>
    <scope>NUCLEOTIDE SEQUENCE [LARGE SCALE GENOMIC DNA]</scope>
</reference>